<dbReference type="AlphaFoldDB" id="B6QI80"/>
<feature type="chain" id="PRO_5002848092" evidence="1">
    <location>
        <begin position="23"/>
        <end position="435"/>
    </location>
</feature>
<dbReference type="Proteomes" id="UP000001294">
    <property type="component" value="Unassembled WGS sequence"/>
</dbReference>
<organism evidence="2 3">
    <name type="scientific">Talaromyces marneffei (strain ATCC 18224 / CBS 334.59 / QM 7333)</name>
    <name type="common">Penicillium marneffei</name>
    <dbReference type="NCBI Taxonomy" id="441960"/>
    <lineage>
        <taxon>Eukaryota</taxon>
        <taxon>Fungi</taxon>
        <taxon>Dikarya</taxon>
        <taxon>Ascomycota</taxon>
        <taxon>Pezizomycotina</taxon>
        <taxon>Eurotiomycetes</taxon>
        <taxon>Eurotiomycetidae</taxon>
        <taxon>Eurotiales</taxon>
        <taxon>Trichocomaceae</taxon>
        <taxon>Talaromyces</taxon>
        <taxon>Talaromyces sect. Talaromyces</taxon>
    </lineage>
</organism>
<dbReference type="OrthoDB" id="3889489at2759"/>
<dbReference type="Pfam" id="PF14099">
    <property type="entry name" value="Polysacc_lyase"/>
    <property type="match status" value="1"/>
</dbReference>
<evidence type="ECO:0000256" key="1">
    <source>
        <dbReference type="SAM" id="SignalP"/>
    </source>
</evidence>
<evidence type="ECO:0000313" key="2">
    <source>
        <dbReference type="EMBL" id="EEA23075.1"/>
    </source>
</evidence>
<gene>
    <name evidence="2" type="ORF">PMAA_096700</name>
</gene>
<protein>
    <submittedName>
        <fullName evidence="2">Uncharacterized protein</fullName>
    </submittedName>
</protein>
<keyword evidence="1" id="KW-0732">Signal</keyword>
<sequence length="435" mass="48131">MSFPSIAAAIIAAMSLVFPVLSTQTFVNTGTLSGWSSQNIEHKGSINQVTDVVYNGTTALKFTQVYDSSYTGRYHSEKAKTQVYKLGDQGFYGFAFRLQEDWQASPAQSYNIAQFIADFTDTGCDDWMPSSMVWVIGDQLATRVKFGSICAQQIQEWKGLVTVTPGEWHKIVIQANWQSDNAGYYKMWYDGAKVVEEYNLPTMIDDARPFDFHVGIYANGWHDQGENLGTQNTREIWIDSVGMGTTFSDANPALIEESILSSLFQACNPTLKGININMAYWSSYAVSNVFLKIALCWATQLVVDSSITGIRIEYSDEIKLLAAIMPTGNGIKTVNAVSIGHLHLDHISGLEHFLDTDVSIYVQEQEFKHACWAVAIGADSGGLSRALYAPVTPYEALQVLIFVTLIVDSMIAIDVAVTGSTDRLLHLIQARSKLR</sequence>
<feature type="signal peptide" evidence="1">
    <location>
        <begin position="1"/>
        <end position="22"/>
    </location>
</feature>
<keyword evidence="3" id="KW-1185">Reference proteome</keyword>
<proteinExistence type="predicted"/>
<accession>B6QI80</accession>
<dbReference type="InterPro" id="IPR025975">
    <property type="entry name" value="Polysacc_lyase"/>
</dbReference>
<reference evidence="3" key="1">
    <citation type="journal article" date="2015" name="Genome Announc.">
        <title>Genome sequence of the AIDS-associated pathogen Penicillium marneffei (ATCC18224) and its near taxonomic relative Talaromyces stipitatus (ATCC10500).</title>
        <authorList>
            <person name="Nierman W.C."/>
            <person name="Fedorova-Abrams N.D."/>
            <person name="Andrianopoulos A."/>
        </authorList>
    </citation>
    <scope>NUCLEOTIDE SEQUENCE [LARGE SCALE GENOMIC DNA]</scope>
    <source>
        <strain evidence="3">ATCC 18224 / CBS 334.59 / QM 7333</strain>
    </source>
</reference>
<name>B6QI80_TALMQ</name>
<dbReference type="Gene3D" id="2.60.120.200">
    <property type="match status" value="1"/>
</dbReference>
<dbReference type="HOGENOM" id="CLU_630220_0_0_1"/>
<dbReference type="VEuPathDB" id="FungiDB:PMAA_096700"/>
<dbReference type="Gene3D" id="3.60.15.10">
    <property type="entry name" value="Ribonuclease Z/Hydroxyacylglutathione hydrolase-like"/>
    <property type="match status" value="1"/>
</dbReference>
<dbReference type="InterPro" id="IPR036866">
    <property type="entry name" value="RibonucZ/Hydroxyglut_hydro"/>
</dbReference>
<dbReference type="SUPFAM" id="SSF56281">
    <property type="entry name" value="Metallo-hydrolase/oxidoreductase"/>
    <property type="match status" value="1"/>
</dbReference>
<dbReference type="PhylomeDB" id="B6QI80"/>
<dbReference type="EMBL" id="DS995902">
    <property type="protein sequence ID" value="EEA23075.1"/>
    <property type="molecule type" value="Genomic_DNA"/>
</dbReference>
<evidence type="ECO:0000313" key="3">
    <source>
        <dbReference type="Proteomes" id="UP000001294"/>
    </source>
</evidence>